<evidence type="ECO:0000256" key="1">
    <source>
        <dbReference type="SAM" id="MobiDB-lite"/>
    </source>
</evidence>
<feature type="region of interest" description="Disordered" evidence="1">
    <location>
        <begin position="1"/>
        <end position="71"/>
    </location>
</feature>
<dbReference type="InterPro" id="IPR019632">
    <property type="entry name" value="DUF2497"/>
</dbReference>
<dbReference type="OrthoDB" id="7189469at2"/>
<feature type="compositionally biased region" description="Basic and acidic residues" evidence="1">
    <location>
        <begin position="1"/>
        <end position="11"/>
    </location>
</feature>
<feature type="region of interest" description="Disordered" evidence="1">
    <location>
        <begin position="152"/>
        <end position="189"/>
    </location>
</feature>
<evidence type="ECO:0000313" key="3">
    <source>
        <dbReference type="Proteomes" id="UP000324738"/>
    </source>
</evidence>
<gene>
    <name evidence="2" type="ORF">FPY71_09460</name>
</gene>
<organism evidence="2 3">
    <name type="scientific">Aureimonas fodinaquatilis</name>
    <dbReference type="NCBI Taxonomy" id="2565783"/>
    <lineage>
        <taxon>Bacteria</taxon>
        <taxon>Pseudomonadati</taxon>
        <taxon>Pseudomonadota</taxon>
        <taxon>Alphaproteobacteria</taxon>
        <taxon>Hyphomicrobiales</taxon>
        <taxon>Aurantimonadaceae</taxon>
        <taxon>Aureimonas</taxon>
    </lineage>
</organism>
<dbReference type="AlphaFoldDB" id="A0A5B0DXU3"/>
<proteinExistence type="predicted"/>
<dbReference type="EMBL" id="VTWH01000002">
    <property type="protein sequence ID" value="KAA0970705.1"/>
    <property type="molecule type" value="Genomic_DNA"/>
</dbReference>
<comment type="caution">
    <text evidence="2">The sequence shown here is derived from an EMBL/GenBank/DDBJ whole genome shotgun (WGS) entry which is preliminary data.</text>
</comment>
<name>A0A5B0DXU3_9HYPH</name>
<reference evidence="2 3" key="1">
    <citation type="submission" date="2019-08" db="EMBL/GenBank/DDBJ databases">
        <title>Aureimonas fodiniaquatilis sp. nov., isolated from a coal mine wastewater.</title>
        <authorList>
            <person name="Kim W."/>
        </authorList>
    </citation>
    <scope>NUCLEOTIDE SEQUENCE [LARGE SCALE GENOMIC DNA]</scope>
    <source>
        <strain evidence="2 3">CAU 1482</strain>
    </source>
</reference>
<accession>A0A5B0DXU3</accession>
<dbReference type="Proteomes" id="UP000324738">
    <property type="component" value="Unassembled WGS sequence"/>
</dbReference>
<keyword evidence="3" id="KW-1185">Reference proteome</keyword>
<dbReference type="Pfam" id="PF10691">
    <property type="entry name" value="DUF2497"/>
    <property type="match status" value="1"/>
</dbReference>
<sequence length="285" mass="30864">MHDSRGGRECHSGNALMKKSSSSAEPSMEEILASIRQIIEQGEAGRTVQSASKEKTSPEIADETPASAPARPVPVFSSPVYVTPARSAYSGSVAFDLRHELEDDEAVAAAGIVESAVNDGAAEAAVAQNVDVAEEDVFDIQAALQAEFSHDIEPEPTGHYLPTEPDDSEETLMPDFPAAPPSAMAANNDEPRMRDFRSAILEEAAGQGVPAFRYDPLISDETESQISASFAELTQAIRSGELRSLEEMAQDILRPMMKEWLDENLPDVVAEIVREEIRRAVLRGR</sequence>
<evidence type="ECO:0000313" key="2">
    <source>
        <dbReference type="EMBL" id="KAA0970705.1"/>
    </source>
</evidence>
<protein>
    <submittedName>
        <fullName evidence="2">DUF2497 domain-containing protein</fullName>
    </submittedName>
</protein>